<accession>A0A127V7H7</accession>
<name>A0A127V7H7_9SPHI</name>
<evidence type="ECO:0000259" key="6">
    <source>
        <dbReference type="Pfam" id="PF05199"/>
    </source>
</evidence>
<dbReference type="GO" id="GO:0016614">
    <property type="term" value="F:oxidoreductase activity, acting on CH-OH group of donors"/>
    <property type="evidence" value="ECO:0007669"/>
    <property type="project" value="InterPro"/>
</dbReference>
<evidence type="ECO:0000256" key="5">
    <source>
        <dbReference type="ARBA" id="ARBA00023002"/>
    </source>
</evidence>
<feature type="domain" description="Glucose-methanol-choline oxidoreductase C-terminal" evidence="6">
    <location>
        <begin position="419"/>
        <end position="471"/>
    </location>
</feature>
<evidence type="ECO:0000256" key="3">
    <source>
        <dbReference type="ARBA" id="ARBA00022630"/>
    </source>
</evidence>
<evidence type="ECO:0000256" key="2">
    <source>
        <dbReference type="ARBA" id="ARBA00010790"/>
    </source>
</evidence>
<protein>
    <submittedName>
        <fullName evidence="7">2-keto-gluconate dehydrogenase subunit</fullName>
    </submittedName>
</protein>
<evidence type="ECO:0000256" key="4">
    <source>
        <dbReference type="ARBA" id="ARBA00022827"/>
    </source>
</evidence>
<reference evidence="7 8" key="1">
    <citation type="submission" date="2016-03" db="EMBL/GenBank/DDBJ databases">
        <title>Complete genome sequence of Pedobacter cryoconitis PAMC 27485.</title>
        <authorList>
            <person name="Lee J."/>
            <person name="Kim O.-S."/>
        </authorList>
    </citation>
    <scope>NUCLEOTIDE SEQUENCE [LARGE SCALE GENOMIC DNA]</scope>
    <source>
        <strain evidence="7 8">PAMC 27485</strain>
    </source>
</reference>
<dbReference type="AlphaFoldDB" id="A0A127V7H7"/>
<dbReference type="Pfam" id="PF05199">
    <property type="entry name" value="GMC_oxred_C"/>
    <property type="match status" value="1"/>
</dbReference>
<dbReference type="EMBL" id="CP014504">
    <property type="protein sequence ID" value="AMP97244.1"/>
    <property type="molecule type" value="Genomic_DNA"/>
</dbReference>
<dbReference type="InterPro" id="IPR007867">
    <property type="entry name" value="GMC_OxRtase_C"/>
</dbReference>
<dbReference type="KEGG" id="pcm:AY601_0276"/>
<proteinExistence type="inferred from homology"/>
<keyword evidence="8" id="KW-1185">Reference proteome</keyword>
<dbReference type="OrthoDB" id="9798604at2"/>
<keyword evidence="3" id="KW-0285">Flavoprotein</keyword>
<dbReference type="RefSeq" id="WP_068395458.1">
    <property type="nucleotide sequence ID" value="NZ_CP014504.1"/>
</dbReference>
<sequence>MKYNYYDLIIVGTGFSSTFFLKKYLEKNKEVKRILVLERGQLFPHSERLKLKRGELADSPASGNSWEDQIMNKTPEKRWPFTTAFGGSSNCWWGCTPRFMPSDFKMKTLFGLENDWPVTYEELDPYYEEAEELMAISGPEGTPFPKKSKYPLPPHNFSPIDKILHQKYGNQYISQPTARASRGTKGRNQCMANSSCDVCPVDAKFTIENSGIDVYQNAQVELLYGAQVYRLETAGNVAKKVCYVKDGKDYEIAGEVIVLGANPMFNSNILLNSGDRNPLTGKGFGEQLGMQVLIYLDNLKNTGGSTWVNANGYMLYDGNHRKDYAACLIETNNAPYNIRLERGKWLNMTSFRMIFEDLPLVTNYITTTSDKLVPEINFKGGRSDYALKGMENMKKVLPGILSCLPVEKLKFLDPFPNEGHILGGTRMGKTPADSVVDKNMVHHQYRNVFVLGSGSFTTFSASNPTLTLSAMSLYSADHSF</sequence>
<keyword evidence="5" id="KW-0560">Oxidoreductase</keyword>
<evidence type="ECO:0000313" key="8">
    <source>
        <dbReference type="Proteomes" id="UP000071561"/>
    </source>
</evidence>
<dbReference type="PANTHER" id="PTHR42784:SF1">
    <property type="entry name" value="PYRANOSE 2-OXIDASE"/>
    <property type="match status" value="1"/>
</dbReference>
<dbReference type="InterPro" id="IPR036188">
    <property type="entry name" value="FAD/NAD-bd_sf"/>
</dbReference>
<organism evidence="7 8">
    <name type="scientific">Pedobacter cryoconitis</name>
    <dbReference type="NCBI Taxonomy" id="188932"/>
    <lineage>
        <taxon>Bacteria</taxon>
        <taxon>Pseudomonadati</taxon>
        <taxon>Bacteroidota</taxon>
        <taxon>Sphingobacteriia</taxon>
        <taxon>Sphingobacteriales</taxon>
        <taxon>Sphingobacteriaceae</taxon>
        <taxon>Pedobacter</taxon>
    </lineage>
</organism>
<dbReference type="PANTHER" id="PTHR42784">
    <property type="entry name" value="PYRANOSE 2-OXIDASE"/>
    <property type="match status" value="1"/>
</dbReference>
<evidence type="ECO:0000313" key="7">
    <source>
        <dbReference type="EMBL" id="AMP97244.1"/>
    </source>
</evidence>
<dbReference type="Proteomes" id="UP000071561">
    <property type="component" value="Chromosome"/>
</dbReference>
<keyword evidence="4" id="KW-0274">FAD</keyword>
<dbReference type="SUPFAM" id="SSF51905">
    <property type="entry name" value="FAD/NAD(P)-binding domain"/>
    <property type="match status" value="1"/>
</dbReference>
<dbReference type="Gene3D" id="3.50.50.60">
    <property type="entry name" value="FAD/NAD(P)-binding domain"/>
    <property type="match status" value="2"/>
</dbReference>
<dbReference type="InterPro" id="IPR051473">
    <property type="entry name" value="P2Ox-like"/>
</dbReference>
<dbReference type="PATRIC" id="fig|188932.3.peg.279"/>
<evidence type="ECO:0000256" key="1">
    <source>
        <dbReference type="ARBA" id="ARBA00001974"/>
    </source>
</evidence>
<gene>
    <name evidence="7" type="ORF">AY601_0276</name>
</gene>
<comment type="cofactor">
    <cofactor evidence="1">
        <name>FAD</name>
        <dbReference type="ChEBI" id="CHEBI:57692"/>
    </cofactor>
</comment>
<comment type="similarity">
    <text evidence="2">Belongs to the GMC oxidoreductase family.</text>
</comment>